<accession>A0ACD5UZP4</accession>
<keyword evidence="2" id="KW-1185">Reference proteome</keyword>
<reference evidence="1" key="1">
    <citation type="submission" date="2021-05" db="EMBL/GenBank/DDBJ databases">
        <authorList>
            <person name="Scholz U."/>
            <person name="Mascher M."/>
            <person name="Fiebig A."/>
        </authorList>
    </citation>
    <scope>NUCLEOTIDE SEQUENCE [LARGE SCALE GENOMIC DNA]</scope>
</reference>
<evidence type="ECO:0000313" key="2">
    <source>
        <dbReference type="Proteomes" id="UP001732700"/>
    </source>
</evidence>
<protein>
    <submittedName>
        <fullName evidence="1">Uncharacterized protein</fullName>
    </submittedName>
</protein>
<dbReference type="EnsemblPlants" id="AVESA.00010b.r2.2DG0348730.1">
    <property type="protein sequence ID" value="AVESA.00010b.r2.2DG0348730.1.CDS.1"/>
    <property type="gene ID" value="AVESA.00010b.r2.2DG0348730"/>
</dbReference>
<evidence type="ECO:0000313" key="1">
    <source>
        <dbReference type="EnsemblPlants" id="AVESA.00010b.r2.2DG0348730.1.CDS.1"/>
    </source>
</evidence>
<sequence>MQQLDNIQNQIRDIQMLPIQVQDHNLEASLIAQYEENMTKLTEFYRQRAKKQWATRGDQNTSFFHHAVLKRRRKNHIFSINDSQSNPVHDPDDITKEFVAYFQSIFRSSTSNNERPYLSTSIYREARDYTNSIPDK</sequence>
<proteinExistence type="predicted"/>
<organism evidence="1 2">
    <name type="scientific">Avena sativa</name>
    <name type="common">Oat</name>
    <dbReference type="NCBI Taxonomy" id="4498"/>
    <lineage>
        <taxon>Eukaryota</taxon>
        <taxon>Viridiplantae</taxon>
        <taxon>Streptophyta</taxon>
        <taxon>Embryophyta</taxon>
        <taxon>Tracheophyta</taxon>
        <taxon>Spermatophyta</taxon>
        <taxon>Magnoliopsida</taxon>
        <taxon>Liliopsida</taxon>
        <taxon>Poales</taxon>
        <taxon>Poaceae</taxon>
        <taxon>BOP clade</taxon>
        <taxon>Pooideae</taxon>
        <taxon>Poodae</taxon>
        <taxon>Poeae</taxon>
        <taxon>Poeae Chloroplast Group 1 (Aveneae type)</taxon>
        <taxon>Aveninae</taxon>
        <taxon>Avena</taxon>
    </lineage>
</organism>
<reference evidence="1" key="2">
    <citation type="submission" date="2025-09" db="UniProtKB">
        <authorList>
            <consortium name="EnsemblPlants"/>
        </authorList>
    </citation>
    <scope>IDENTIFICATION</scope>
</reference>
<name>A0ACD5UZP4_AVESA</name>
<dbReference type="Proteomes" id="UP001732700">
    <property type="component" value="Chromosome 2D"/>
</dbReference>